<dbReference type="GO" id="GO:0008757">
    <property type="term" value="F:S-adenosylmethionine-dependent methyltransferase activity"/>
    <property type="evidence" value="ECO:0007669"/>
    <property type="project" value="UniProtKB-ARBA"/>
</dbReference>
<dbReference type="EMBL" id="JAUJYO010000016">
    <property type="protein sequence ID" value="KAK1294092.1"/>
    <property type="molecule type" value="Genomic_DNA"/>
</dbReference>
<dbReference type="SUPFAM" id="SSF46785">
    <property type="entry name" value="Winged helix' DNA-binding domain"/>
    <property type="match status" value="1"/>
</dbReference>
<dbReference type="InterPro" id="IPR029063">
    <property type="entry name" value="SAM-dependent_MTases_sf"/>
</dbReference>
<evidence type="ECO:0000259" key="5">
    <source>
        <dbReference type="Pfam" id="PF00891"/>
    </source>
</evidence>
<dbReference type="InterPro" id="IPR012967">
    <property type="entry name" value="COMT_dimerisation"/>
</dbReference>
<evidence type="ECO:0000256" key="3">
    <source>
        <dbReference type="ARBA" id="ARBA00022691"/>
    </source>
</evidence>
<dbReference type="GO" id="GO:0008171">
    <property type="term" value="F:O-methyltransferase activity"/>
    <property type="evidence" value="ECO:0007669"/>
    <property type="project" value="InterPro"/>
</dbReference>
<feature type="active site" description="Proton acceptor" evidence="4">
    <location>
        <position position="254"/>
    </location>
</feature>
<dbReference type="GO" id="GO:0046983">
    <property type="term" value="F:protein dimerization activity"/>
    <property type="evidence" value="ECO:0007669"/>
    <property type="project" value="InterPro"/>
</dbReference>
<comment type="caution">
    <text evidence="7">The sequence shown here is derived from an EMBL/GenBank/DDBJ whole genome shotgun (WGS) entry which is preliminary data.</text>
</comment>
<dbReference type="PIRSF" id="PIRSF005739">
    <property type="entry name" value="O-mtase"/>
    <property type="match status" value="1"/>
</dbReference>
<feature type="domain" description="O-methyltransferase C-terminal" evidence="5">
    <location>
        <begin position="124"/>
        <end position="328"/>
    </location>
</feature>
<evidence type="ECO:0000256" key="1">
    <source>
        <dbReference type="ARBA" id="ARBA00022603"/>
    </source>
</evidence>
<dbReference type="SUPFAM" id="SSF53335">
    <property type="entry name" value="S-adenosyl-L-methionine-dependent methyltransferases"/>
    <property type="match status" value="1"/>
</dbReference>
<dbReference type="InterPro" id="IPR036390">
    <property type="entry name" value="WH_DNA-bd_sf"/>
</dbReference>
<dbReference type="InterPro" id="IPR001077">
    <property type="entry name" value="COMT_C"/>
</dbReference>
<dbReference type="Pfam" id="PF00891">
    <property type="entry name" value="Methyltransf_2"/>
    <property type="match status" value="1"/>
</dbReference>
<dbReference type="Gene3D" id="1.10.10.10">
    <property type="entry name" value="Winged helix-like DNA-binding domain superfamily/Winged helix DNA-binding domain"/>
    <property type="match status" value="1"/>
</dbReference>
<dbReference type="GO" id="GO:0032259">
    <property type="term" value="P:methylation"/>
    <property type="evidence" value="ECO:0007669"/>
    <property type="project" value="UniProtKB-KW"/>
</dbReference>
<evidence type="ECO:0000259" key="6">
    <source>
        <dbReference type="Pfam" id="PF08100"/>
    </source>
</evidence>
<dbReference type="PROSITE" id="PS51683">
    <property type="entry name" value="SAM_OMT_II"/>
    <property type="match status" value="1"/>
</dbReference>
<feature type="domain" description="O-methyltransferase dimerisation" evidence="6">
    <location>
        <begin position="18"/>
        <end position="102"/>
    </location>
</feature>
<sequence length="347" mass="39030">MDVTEKQHDHSSGETKIWNHMYAYADSLVLRCAVELKIADAIHRHGEPITLHELAASNLPISTDHLHHLMRYLVKIKIFTMHEGLDEEPKYGLTPASELLLNHHERCMSPAILMMTDPDFLSPWHHLIDGLDGESTAFEKAMGKGIWEYMSENPEKSRMFNEAMAADTRLLTSALIRDCEGMFGGIGSLVDVGGGTGTALRAIARAFPHVRCTVYDLPHVIAESPAYPEIERAHGNMFESIPPADAVLMKCILHDWDDKECIEILKKCKEAVPRDGKVIIVDVVLEMGSKHPFNKWRMNMDLDMMINTGGKERTEEEWKELICAAGFAGYSIKNISALQSVIETYPY</sequence>
<organism evidence="7 8">
    <name type="scientific">Acorus calamus</name>
    <name type="common">Sweet flag</name>
    <dbReference type="NCBI Taxonomy" id="4465"/>
    <lineage>
        <taxon>Eukaryota</taxon>
        <taxon>Viridiplantae</taxon>
        <taxon>Streptophyta</taxon>
        <taxon>Embryophyta</taxon>
        <taxon>Tracheophyta</taxon>
        <taxon>Spermatophyta</taxon>
        <taxon>Magnoliopsida</taxon>
        <taxon>Liliopsida</taxon>
        <taxon>Acoraceae</taxon>
        <taxon>Acorus</taxon>
    </lineage>
</organism>
<accession>A0AAV9CZW2</accession>
<proteinExistence type="predicted"/>
<dbReference type="Proteomes" id="UP001180020">
    <property type="component" value="Unassembled WGS sequence"/>
</dbReference>
<gene>
    <name evidence="7" type="ORF">QJS10_CPA16g00574</name>
</gene>
<dbReference type="InterPro" id="IPR016461">
    <property type="entry name" value="COMT-like"/>
</dbReference>
<reference evidence="7" key="2">
    <citation type="submission" date="2023-06" db="EMBL/GenBank/DDBJ databases">
        <authorList>
            <person name="Ma L."/>
            <person name="Liu K.-W."/>
            <person name="Li Z."/>
            <person name="Hsiao Y.-Y."/>
            <person name="Qi Y."/>
            <person name="Fu T."/>
            <person name="Tang G."/>
            <person name="Zhang D."/>
            <person name="Sun W.-H."/>
            <person name="Liu D.-K."/>
            <person name="Li Y."/>
            <person name="Chen G.-Z."/>
            <person name="Liu X.-D."/>
            <person name="Liao X.-Y."/>
            <person name="Jiang Y.-T."/>
            <person name="Yu X."/>
            <person name="Hao Y."/>
            <person name="Huang J."/>
            <person name="Zhao X.-W."/>
            <person name="Ke S."/>
            <person name="Chen Y.-Y."/>
            <person name="Wu W.-L."/>
            <person name="Hsu J.-L."/>
            <person name="Lin Y.-F."/>
            <person name="Huang M.-D."/>
            <person name="Li C.-Y."/>
            <person name="Huang L."/>
            <person name="Wang Z.-W."/>
            <person name="Zhao X."/>
            <person name="Zhong W.-Y."/>
            <person name="Peng D.-H."/>
            <person name="Ahmad S."/>
            <person name="Lan S."/>
            <person name="Zhang J.-S."/>
            <person name="Tsai W.-C."/>
            <person name="Van De Peer Y."/>
            <person name="Liu Z.-J."/>
        </authorList>
    </citation>
    <scope>NUCLEOTIDE SEQUENCE</scope>
    <source>
        <strain evidence="7">CP</strain>
        <tissue evidence="7">Leaves</tissue>
    </source>
</reference>
<reference evidence="7" key="1">
    <citation type="journal article" date="2023" name="Nat. Commun.">
        <title>Diploid and tetraploid genomes of Acorus and the evolution of monocots.</title>
        <authorList>
            <person name="Ma L."/>
            <person name="Liu K.W."/>
            <person name="Li Z."/>
            <person name="Hsiao Y.Y."/>
            <person name="Qi Y."/>
            <person name="Fu T."/>
            <person name="Tang G.D."/>
            <person name="Zhang D."/>
            <person name="Sun W.H."/>
            <person name="Liu D.K."/>
            <person name="Li Y."/>
            <person name="Chen G.Z."/>
            <person name="Liu X.D."/>
            <person name="Liao X.Y."/>
            <person name="Jiang Y.T."/>
            <person name="Yu X."/>
            <person name="Hao Y."/>
            <person name="Huang J."/>
            <person name="Zhao X.W."/>
            <person name="Ke S."/>
            <person name="Chen Y.Y."/>
            <person name="Wu W.L."/>
            <person name="Hsu J.L."/>
            <person name="Lin Y.F."/>
            <person name="Huang M.D."/>
            <person name="Li C.Y."/>
            <person name="Huang L."/>
            <person name="Wang Z.W."/>
            <person name="Zhao X."/>
            <person name="Zhong W.Y."/>
            <person name="Peng D.H."/>
            <person name="Ahmad S."/>
            <person name="Lan S."/>
            <person name="Zhang J.S."/>
            <person name="Tsai W.C."/>
            <person name="Van de Peer Y."/>
            <person name="Liu Z.J."/>
        </authorList>
    </citation>
    <scope>NUCLEOTIDE SEQUENCE</scope>
    <source>
        <strain evidence="7">CP</strain>
    </source>
</reference>
<dbReference type="PANTHER" id="PTHR11746">
    <property type="entry name" value="O-METHYLTRANSFERASE"/>
    <property type="match status" value="1"/>
</dbReference>
<dbReference type="InterPro" id="IPR036388">
    <property type="entry name" value="WH-like_DNA-bd_sf"/>
</dbReference>
<dbReference type="Pfam" id="PF08100">
    <property type="entry name" value="Dimerisation"/>
    <property type="match status" value="1"/>
</dbReference>
<evidence type="ECO:0000256" key="2">
    <source>
        <dbReference type="ARBA" id="ARBA00022679"/>
    </source>
</evidence>
<dbReference type="Gene3D" id="3.40.50.150">
    <property type="entry name" value="Vaccinia Virus protein VP39"/>
    <property type="match status" value="1"/>
</dbReference>
<dbReference type="AlphaFoldDB" id="A0AAV9CZW2"/>
<protein>
    <submittedName>
        <fullName evidence="7">Uncharacterized protein</fullName>
    </submittedName>
</protein>
<evidence type="ECO:0000256" key="4">
    <source>
        <dbReference type="PIRSR" id="PIRSR005739-1"/>
    </source>
</evidence>
<evidence type="ECO:0000313" key="8">
    <source>
        <dbReference type="Proteomes" id="UP001180020"/>
    </source>
</evidence>
<name>A0AAV9CZW2_ACOCL</name>
<keyword evidence="3" id="KW-0949">S-adenosyl-L-methionine</keyword>
<evidence type="ECO:0000313" key="7">
    <source>
        <dbReference type="EMBL" id="KAK1294092.1"/>
    </source>
</evidence>
<dbReference type="FunFam" id="3.40.50.150:FF:000057">
    <property type="entry name" value="O-methyltransferase ZRP4"/>
    <property type="match status" value="1"/>
</dbReference>
<keyword evidence="8" id="KW-1185">Reference proteome</keyword>
<keyword evidence="2" id="KW-0808">Transferase</keyword>
<keyword evidence="1" id="KW-0489">Methyltransferase</keyword>